<keyword evidence="1" id="KW-0812">Transmembrane</keyword>
<dbReference type="InterPro" id="IPR023346">
    <property type="entry name" value="Lysozyme-like_dom_sf"/>
</dbReference>
<gene>
    <name evidence="2" type="ORF">BU204_02745</name>
</gene>
<protein>
    <recommendedName>
        <fullName evidence="4">Transglycosylase SLT domain-containing protein</fullName>
    </recommendedName>
</protein>
<feature type="transmembrane region" description="Helical" evidence="1">
    <location>
        <begin position="7"/>
        <end position="24"/>
    </location>
</feature>
<comment type="caution">
    <text evidence="2">The sequence shown here is derived from an EMBL/GenBank/DDBJ whole genome shotgun (WGS) entry which is preliminary data.</text>
</comment>
<evidence type="ECO:0000313" key="2">
    <source>
        <dbReference type="EMBL" id="OLF19283.1"/>
    </source>
</evidence>
<organism evidence="2 3">
    <name type="scientific">Actinophytocola xanthii</name>
    <dbReference type="NCBI Taxonomy" id="1912961"/>
    <lineage>
        <taxon>Bacteria</taxon>
        <taxon>Bacillati</taxon>
        <taxon>Actinomycetota</taxon>
        <taxon>Actinomycetes</taxon>
        <taxon>Pseudonocardiales</taxon>
        <taxon>Pseudonocardiaceae</taxon>
    </lineage>
</organism>
<evidence type="ECO:0008006" key="4">
    <source>
        <dbReference type="Google" id="ProtNLM"/>
    </source>
</evidence>
<dbReference type="Proteomes" id="UP000185596">
    <property type="component" value="Unassembled WGS sequence"/>
</dbReference>
<name>A0A1Q8CY53_9PSEU</name>
<proteinExistence type="predicted"/>
<keyword evidence="1" id="KW-1133">Transmembrane helix</keyword>
<evidence type="ECO:0000256" key="1">
    <source>
        <dbReference type="SAM" id="Phobius"/>
    </source>
</evidence>
<reference evidence="2 3" key="1">
    <citation type="submission" date="2016-12" db="EMBL/GenBank/DDBJ databases">
        <title>The draft genome sequence of Actinophytocola sp. 11-183.</title>
        <authorList>
            <person name="Wang W."/>
            <person name="Yuan L."/>
        </authorList>
    </citation>
    <scope>NUCLEOTIDE SEQUENCE [LARGE SCALE GENOMIC DNA]</scope>
    <source>
        <strain evidence="2 3">11-183</strain>
    </source>
</reference>
<dbReference type="SUPFAM" id="SSF53955">
    <property type="entry name" value="Lysozyme-like"/>
    <property type="match status" value="1"/>
</dbReference>
<dbReference type="Gene3D" id="1.10.530.10">
    <property type="match status" value="1"/>
</dbReference>
<keyword evidence="1" id="KW-0472">Membrane</keyword>
<accession>A0A1Q8CY53</accession>
<dbReference type="AlphaFoldDB" id="A0A1Q8CY53"/>
<keyword evidence="3" id="KW-1185">Reference proteome</keyword>
<sequence>MVVERRSWALVAVPAAVVGVGWVVRRVAVHAHSTGIAGVTPQAPSRDPARLVPAVRGHAEAAGVNPVLLMAILYAESYKPHVPLLERAWQVVHRDSAFGVANMHRLAYERTRPGRPFAGRAWTELPGDPDLAVQAAAWHLHDLRARLPLVIVGTFTADELVGMGYNAGVRNMLRFAHGTPPGPRAAAYLDRLREHWQRAEAALAAPQPPRPSVPVAS</sequence>
<evidence type="ECO:0000313" key="3">
    <source>
        <dbReference type="Proteomes" id="UP000185596"/>
    </source>
</evidence>
<dbReference type="EMBL" id="MSIE01000002">
    <property type="protein sequence ID" value="OLF19283.1"/>
    <property type="molecule type" value="Genomic_DNA"/>
</dbReference>
<dbReference type="OrthoDB" id="4498040at2"/>